<proteinExistence type="inferred from homology"/>
<name>A0A0A2A3K7_PROMR</name>
<evidence type="ECO:0000313" key="8">
    <source>
        <dbReference type="Proteomes" id="UP000030445"/>
    </source>
</evidence>
<dbReference type="OrthoDB" id="9815233at2"/>
<evidence type="ECO:0000256" key="1">
    <source>
        <dbReference type="ARBA" id="ARBA00001933"/>
    </source>
</evidence>
<evidence type="ECO:0000256" key="2">
    <source>
        <dbReference type="ARBA" id="ARBA00010671"/>
    </source>
</evidence>
<comment type="caution">
    <text evidence="7">The sequence shown here is derived from an EMBL/GenBank/DDBJ whole genome shotgun (WGS) entry which is preliminary data.</text>
</comment>
<sequence>MSISSFLSKKFLKSLFFPAHNRGAALPKKLVKLLKKQPGYWDLPELPEIGSPLSQGGLIAKTQKEFSEKFGAKGCFFGVNGASGLIQSAVIAMANPGENILMPRNVHISVIKICAMQNIQPIFFDLDFSSENGHYKPITKNWLENVFKKINFNKKKIVGVILVSPSYHGYAGDLGPLIDLCHQKKLPVLVDEAHGSYFLFCENLNLPKSALISNADLVVHSLHKSLNGLTQTAALWYKGHLVNEQNLIRSINLLQTTSTSSLLLSSCEESIKDWLDKNSLSKYQKRILEAKRIYKKLIQKNIPLIETQDPLKIVLNTSKVGIDGFTADKFFYKNGLIAELPEMMTLTFCLGFANQKDFLNLFEKLWNKLLLNSKKLKSLEVLQSPFKLVEAPEIQIGIAWRSETQSIPFSQSLNKISGDIICPYPPGIPLLVPGEKIDVDRFNWINNQSLCNKDLLNFNIRVIKT</sequence>
<gene>
    <name evidence="7" type="ORF">EU96_1898</name>
</gene>
<dbReference type="InterPro" id="IPR015421">
    <property type="entry name" value="PyrdxlP-dep_Trfase_major"/>
</dbReference>
<keyword evidence="3" id="KW-0210">Decarboxylase</keyword>
<dbReference type="SUPFAM" id="SSF55904">
    <property type="entry name" value="Ornithine decarboxylase C-terminal domain"/>
    <property type="match status" value="1"/>
</dbReference>
<comment type="cofactor">
    <cofactor evidence="1">
        <name>pyridoxal 5'-phosphate</name>
        <dbReference type="ChEBI" id="CHEBI:597326"/>
    </cofactor>
</comment>
<evidence type="ECO:0000256" key="5">
    <source>
        <dbReference type="ARBA" id="ARBA00023239"/>
    </source>
</evidence>
<dbReference type="InterPro" id="IPR008286">
    <property type="entry name" value="Prn/Lys/Arg_de-COase_C"/>
</dbReference>
<reference evidence="8" key="1">
    <citation type="journal article" date="2014" name="Sci. Data">
        <title>Genomes of diverse isolates of the marine cyanobacterium Prochlorococcus.</title>
        <authorList>
            <person name="Biller S."/>
            <person name="Berube P."/>
            <person name="Thompson J."/>
            <person name="Kelly L."/>
            <person name="Roggensack S."/>
            <person name="Awad L."/>
            <person name="Roache-Johnson K."/>
            <person name="Ding H."/>
            <person name="Giovannoni S.J."/>
            <person name="Moore L.R."/>
            <person name="Chisholm S.W."/>
        </authorList>
    </citation>
    <scope>NUCLEOTIDE SEQUENCE [LARGE SCALE GENOMIC DNA]</scope>
    <source>
        <strain evidence="8">MIT 9302</strain>
    </source>
</reference>
<evidence type="ECO:0000256" key="4">
    <source>
        <dbReference type="ARBA" id="ARBA00022898"/>
    </source>
</evidence>
<organism evidence="7 8">
    <name type="scientific">Prochlorococcus marinus str. MIT 9302</name>
    <dbReference type="NCBI Taxonomy" id="74545"/>
    <lineage>
        <taxon>Bacteria</taxon>
        <taxon>Bacillati</taxon>
        <taxon>Cyanobacteriota</taxon>
        <taxon>Cyanophyceae</taxon>
        <taxon>Synechococcales</taxon>
        <taxon>Prochlorococcaceae</taxon>
        <taxon>Prochlorococcus</taxon>
    </lineage>
</organism>
<dbReference type="Pfam" id="PF03711">
    <property type="entry name" value="OKR_DC_1_C"/>
    <property type="match status" value="1"/>
</dbReference>
<dbReference type="InterPro" id="IPR015424">
    <property type="entry name" value="PyrdxlP-dep_Trfase"/>
</dbReference>
<comment type="similarity">
    <text evidence="2">Belongs to the Orn/Lys/Arg decarboxylase class-I family.</text>
</comment>
<evidence type="ECO:0000256" key="3">
    <source>
        <dbReference type="ARBA" id="ARBA00022793"/>
    </source>
</evidence>
<accession>A0A0A2A3K7</accession>
<dbReference type="STRING" id="74545.EU96_1898"/>
<dbReference type="EC" id="4.1.1.18" evidence="7"/>
<dbReference type="AlphaFoldDB" id="A0A0A2A3K7"/>
<dbReference type="Pfam" id="PF01276">
    <property type="entry name" value="OKR_DC_1"/>
    <property type="match status" value="1"/>
</dbReference>
<dbReference type="InterPro" id="IPR000310">
    <property type="entry name" value="Orn/Lys/Arg_deCO2ase_major_dom"/>
</dbReference>
<keyword evidence="5 7" id="KW-0456">Lyase</keyword>
<protein>
    <submittedName>
        <fullName evidence="7">Lysine decarboxylase</fullName>
        <ecNumber evidence="7">4.1.1.18</ecNumber>
    </submittedName>
</protein>
<dbReference type="PANTHER" id="PTHR43277">
    <property type="entry name" value="ARGININE DECARBOXYLASE"/>
    <property type="match status" value="1"/>
</dbReference>
<dbReference type="EMBL" id="JNAM01000012">
    <property type="protein sequence ID" value="KGF96472.1"/>
    <property type="molecule type" value="Genomic_DNA"/>
</dbReference>
<dbReference type="Proteomes" id="UP000030445">
    <property type="component" value="Unassembled WGS sequence"/>
</dbReference>
<feature type="domain" description="Orn/Lys/Arg decarboxylases family 1 pyridoxal-P attachment site" evidence="6">
    <location>
        <begin position="219"/>
        <end position="233"/>
    </location>
</feature>
<dbReference type="Gene3D" id="3.90.1150.150">
    <property type="match status" value="1"/>
</dbReference>
<evidence type="ECO:0000259" key="6">
    <source>
        <dbReference type="PROSITE" id="PS00703"/>
    </source>
</evidence>
<dbReference type="GO" id="GO:0008923">
    <property type="term" value="F:lysine decarboxylase activity"/>
    <property type="evidence" value="ECO:0007669"/>
    <property type="project" value="UniProtKB-EC"/>
</dbReference>
<dbReference type="eggNOG" id="COG1982">
    <property type="taxonomic scope" value="Bacteria"/>
</dbReference>
<dbReference type="RefSeq" id="WP_032527490.1">
    <property type="nucleotide sequence ID" value="NZ_CP138951.1"/>
</dbReference>
<evidence type="ECO:0000313" key="7">
    <source>
        <dbReference type="EMBL" id="KGF96472.1"/>
    </source>
</evidence>
<dbReference type="SUPFAM" id="SSF53383">
    <property type="entry name" value="PLP-dependent transferases"/>
    <property type="match status" value="1"/>
</dbReference>
<dbReference type="Gene3D" id="3.40.640.10">
    <property type="entry name" value="Type I PLP-dependent aspartate aminotransferase-like (Major domain)"/>
    <property type="match status" value="1"/>
</dbReference>
<keyword evidence="4" id="KW-0663">Pyridoxal phosphate</keyword>
<dbReference type="Gene3D" id="3.90.100.10">
    <property type="entry name" value="Orn/Lys/Arg decarboxylase, C-terminal domain"/>
    <property type="match status" value="1"/>
</dbReference>
<dbReference type="InterPro" id="IPR036633">
    <property type="entry name" value="Prn/Lys/Arg_de-COase_C_sf"/>
</dbReference>
<dbReference type="PROSITE" id="PS00703">
    <property type="entry name" value="OKR_DC_1"/>
    <property type="match status" value="1"/>
</dbReference>
<dbReference type="InterPro" id="IPR052357">
    <property type="entry name" value="Orn_Lys_Arg_decarboxylase-I"/>
</dbReference>
<dbReference type="PANTHER" id="PTHR43277:SF4">
    <property type="entry name" value="ARGININE DECARBOXYLASE"/>
    <property type="match status" value="1"/>
</dbReference>